<dbReference type="Proteomes" id="UP001221328">
    <property type="component" value="Unassembled WGS sequence"/>
</dbReference>
<feature type="region of interest" description="Disordered" evidence="1">
    <location>
        <begin position="129"/>
        <end position="155"/>
    </location>
</feature>
<proteinExistence type="predicted"/>
<gene>
    <name evidence="2" type="ORF">PO587_01365</name>
</gene>
<protein>
    <submittedName>
        <fullName evidence="2">Uncharacterized protein</fullName>
    </submittedName>
</protein>
<evidence type="ECO:0000256" key="1">
    <source>
        <dbReference type="SAM" id="MobiDB-lite"/>
    </source>
</evidence>
<dbReference type="EMBL" id="JAQOSK010000001">
    <property type="protein sequence ID" value="MDC2953097.1"/>
    <property type="molecule type" value="Genomic_DNA"/>
</dbReference>
<feature type="compositionally biased region" description="Basic and acidic residues" evidence="1">
    <location>
        <begin position="35"/>
        <end position="48"/>
    </location>
</feature>
<feature type="compositionally biased region" description="Low complexity" evidence="1">
    <location>
        <begin position="70"/>
        <end position="92"/>
    </location>
</feature>
<name>A0ABT5FKQ6_9ACTN</name>
<dbReference type="RefSeq" id="WP_272173780.1">
    <property type="nucleotide sequence ID" value="NZ_JAQOSK010000001.1"/>
</dbReference>
<sequence length="249" mass="25395">MTPTPEETEREGGRTTPAPGDTERLGGRTTPAPEDTGRGDEDGTERRVVAPTPPEATDADAGSAYGDTGAGARTRTPTSGTGRSTAGTTPGTDSFGTDTGIGGSGAHTGSGTATSGAYTGIGGSGAHTGATDTGIGGHGSHVGGTDTGGAATGTRLLPHDECDKLEAQLRHAVAGFVDGPRDAVQEADQVLEEIAGRFTEAVTRRRRTLRMSWQDGKPGGANESARTDTEQLRLALRDYRELAERLLHG</sequence>
<keyword evidence="3" id="KW-1185">Reference proteome</keyword>
<reference evidence="2 3" key="1">
    <citation type="journal article" date="2015" name="Int. J. Syst. Evol. Microbiol.">
        <title>Streptomyces gilvifuscus sp. nov., an actinomycete that produces antibacterial compounds isolated from soil.</title>
        <authorList>
            <person name="Nguyen T.M."/>
            <person name="Kim J."/>
        </authorList>
    </citation>
    <scope>NUCLEOTIDE SEQUENCE [LARGE SCALE GENOMIC DNA]</scope>
    <source>
        <strain evidence="2 3">T113</strain>
    </source>
</reference>
<comment type="caution">
    <text evidence="2">The sequence shown here is derived from an EMBL/GenBank/DDBJ whole genome shotgun (WGS) entry which is preliminary data.</text>
</comment>
<evidence type="ECO:0000313" key="2">
    <source>
        <dbReference type="EMBL" id="MDC2953097.1"/>
    </source>
</evidence>
<organism evidence="2 3">
    <name type="scientific">Streptomyces gilvifuscus</name>
    <dbReference type="NCBI Taxonomy" id="1550617"/>
    <lineage>
        <taxon>Bacteria</taxon>
        <taxon>Bacillati</taxon>
        <taxon>Actinomycetota</taxon>
        <taxon>Actinomycetes</taxon>
        <taxon>Kitasatosporales</taxon>
        <taxon>Streptomycetaceae</taxon>
        <taxon>Streptomyces</taxon>
    </lineage>
</organism>
<feature type="compositionally biased region" description="Gly residues" evidence="1">
    <location>
        <begin position="134"/>
        <end position="151"/>
    </location>
</feature>
<feature type="region of interest" description="Disordered" evidence="1">
    <location>
        <begin position="1"/>
        <end position="109"/>
    </location>
</feature>
<evidence type="ECO:0000313" key="3">
    <source>
        <dbReference type="Proteomes" id="UP001221328"/>
    </source>
</evidence>
<accession>A0ABT5FKQ6</accession>
<feature type="compositionally biased region" description="Gly residues" evidence="1">
    <location>
        <begin position="99"/>
        <end position="108"/>
    </location>
</feature>